<dbReference type="PANTHER" id="PTHR43740:SF2">
    <property type="entry name" value="LEUCINE--TRNA LIGASE, MITOCHONDRIAL"/>
    <property type="match status" value="1"/>
</dbReference>
<dbReference type="InterPro" id="IPR001412">
    <property type="entry name" value="aa-tRNA-synth_I_CS"/>
</dbReference>
<feature type="binding site" evidence="9">
    <location>
        <position position="636"/>
    </location>
    <ligand>
        <name>ATP</name>
        <dbReference type="ChEBI" id="CHEBI:30616"/>
    </ligand>
</feature>
<dbReference type="InterPro" id="IPR009080">
    <property type="entry name" value="tRNAsynth_Ia_anticodon-bd"/>
</dbReference>
<protein>
    <recommendedName>
        <fullName evidence="9">Leucine--tRNA ligase</fullName>
        <ecNumber evidence="9">6.1.1.4</ecNumber>
    </recommendedName>
    <alternativeName>
        <fullName evidence="9">Leucyl-tRNA synthetase</fullName>
        <shortName evidence="9">LeuRS</shortName>
    </alternativeName>
</protein>
<dbReference type="Pfam" id="PF13603">
    <property type="entry name" value="tRNA-synt_1_2"/>
    <property type="match status" value="1"/>
</dbReference>
<evidence type="ECO:0000259" key="12">
    <source>
        <dbReference type="Pfam" id="PF08264"/>
    </source>
</evidence>
<comment type="catalytic activity">
    <reaction evidence="8 9">
        <text>tRNA(Leu) + L-leucine + ATP = L-leucyl-tRNA(Leu) + AMP + diphosphate</text>
        <dbReference type="Rhea" id="RHEA:11688"/>
        <dbReference type="Rhea" id="RHEA-COMP:9613"/>
        <dbReference type="Rhea" id="RHEA-COMP:9622"/>
        <dbReference type="ChEBI" id="CHEBI:30616"/>
        <dbReference type="ChEBI" id="CHEBI:33019"/>
        <dbReference type="ChEBI" id="CHEBI:57427"/>
        <dbReference type="ChEBI" id="CHEBI:78442"/>
        <dbReference type="ChEBI" id="CHEBI:78494"/>
        <dbReference type="ChEBI" id="CHEBI:456215"/>
        <dbReference type="EC" id="6.1.1.4"/>
    </reaction>
</comment>
<evidence type="ECO:0000256" key="10">
    <source>
        <dbReference type="RuleBase" id="RU363035"/>
    </source>
</evidence>
<dbReference type="SUPFAM" id="SSF47323">
    <property type="entry name" value="Anticodon-binding domain of a subclass of class I aminoacyl-tRNA synthetases"/>
    <property type="match status" value="1"/>
</dbReference>
<dbReference type="FunFam" id="1.10.730.10:FF:000002">
    <property type="entry name" value="Leucine--tRNA ligase"/>
    <property type="match status" value="1"/>
</dbReference>
<keyword evidence="2 9" id="KW-0963">Cytoplasm</keyword>
<dbReference type="Proteomes" id="UP000178744">
    <property type="component" value="Unassembled WGS sequence"/>
</dbReference>
<evidence type="ECO:0000256" key="2">
    <source>
        <dbReference type="ARBA" id="ARBA00022490"/>
    </source>
</evidence>
<evidence type="ECO:0000256" key="6">
    <source>
        <dbReference type="ARBA" id="ARBA00022917"/>
    </source>
</evidence>
<dbReference type="NCBIfam" id="TIGR00396">
    <property type="entry name" value="leuS_bact"/>
    <property type="match status" value="1"/>
</dbReference>
<dbReference type="EMBL" id="MHIY01000023">
    <property type="protein sequence ID" value="OGY59509.1"/>
    <property type="molecule type" value="Genomic_DNA"/>
</dbReference>
<comment type="similarity">
    <text evidence="1 9 10">Belongs to the class-I aminoacyl-tRNA synthetase family.</text>
</comment>
<proteinExistence type="inferred from homology"/>
<feature type="domain" description="Aminoacyl-tRNA synthetase class Ia" evidence="11">
    <location>
        <begin position="12"/>
        <end position="217"/>
    </location>
</feature>
<evidence type="ECO:0000256" key="4">
    <source>
        <dbReference type="ARBA" id="ARBA00022741"/>
    </source>
</evidence>
<reference evidence="14 15" key="1">
    <citation type="journal article" date="2016" name="Nat. Commun.">
        <title>Thousands of microbial genomes shed light on interconnected biogeochemical processes in an aquifer system.</title>
        <authorList>
            <person name="Anantharaman K."/>
            <person name="Brown C.T."/>
            <person name="Hug L.A."/>
            <person name="Sharon I."/>
            <person name="Castelle C.J."/>
            <person name="Probst A.J."/>
            <person name="Thomas B.C."/>
            <person name="Singh A."/>
            <person name="Wilkins M.J."/>
            <person name="Karaoz U."/>
            <person name="Brodie E.L."/>
            <person name="Williams K.H."/>
            <person name="Hubbard S.S."/>
            <person name="Banfield J.F."/>
        </authorList>
    </citation>
    <scope>NUCLEOTIDE SEQUENCE [LARGE SCALE GENOMIC DNA]</scope>
</reference>
<evidence type="ECO:0000256" key="1">
    <source>
        <dbReference type="ARBA" id="ARBA00005594"/>
    </source>
</evidence>
<dbReference type="Gene3D" id="3.10.20.590">
    <property type="match status" value="1"/>
</dbReference>
<dbReference type="GO" id="GO:0004823">
    <property type="term" value="F:leucine-tRNA ligase activity"/>
    <property type="evidence" value="ECO:0007669"/>
    <property type="project" value="UniProtKB-UniRule"/>
</dbReference>
<keyword evidence="6 9" id="KW-0648">Protein biosynthesis</keyword>
<sequence length="855" mass="97534">MAGYNFKRIESKWQKKWEKSRIYEAEFPSKKKKWYSLFEFPYPSGDGLHVGHLRPYIGLDIISRKRRMEGYNVLFPIGWDAFGLPTENYAIKTGIHPEKVTKKNTDNFRRQIKSVGPSLDWSREINTTDPDYYKWTQWIFLKFFEHGLAYKANMPINWCPKDKIGLANEESVGGKCERCGTETIKKDKEQWMLKITAYAEKLLAGLKDVDYLETIKTQQVNGIGKSEGALIPFEIKNPWPGRQISLAGQANIKNGGVEVFTTRPDTLFGVTYVVLAPEHELISKLKTQISNLWEVEKYIAESKKKPEQERVVEGGEKTGVELKGVRAVNPANGKDVPVYVADYVLANYGTGVVMAVPAHDERDWEFARKFKLPVKMVICPNYPEPTCPPLTAAYTGGGRLVDSGKFNGMESEDAKQAITHFVAGKKEVKYKLRDWVFSRQRYWGEPIPLIFCENCASNPKLKDPWPGRQKSKLSLGEEMNPGWIPVADLPVKLPKVKDFRPGENGESPLASLEKWVKTKCPKCGKPARRETDVMPNWAGSSWYFLRYVDPKNKKEFANIKKLEYWMGAALPSRSSKSEGGVDWYNGGMEHVTLHLLYSRFWNQFLYDIGLVPHREPYRKRTAHGMILGEGGIKMSKSKGNVVNPDDMVNIYGADSLRLYEMFMGPFDQAIAWDSKNMEGVSRFLGRVWSFAVEKEITKDSVGGRLEPLINRTIKKVSEDIETMAFNTAVSSLMIFMNECRNEERIPQKVWARFLLLLAPFAPHIAEELWSMLKHKKSIHLEPWPTYDPELIHEETFELIVQVNGKVRAKVSVKRGISEVEAKELAMKAPGAAEYVARGIVKIVFVPNKLINFVVK</sequence>
<evidence type="ECO:0000259" key="11">
    <source>
        <dbReference type="Pfam" id="PF00133"/>
    </source>
</evidence>
<comment type="subcellular location">
    <subcellularLocation>
        <location evidence="9">Cytoplasm</location>
    </subcellularLocation>
</comment>
<gene>
    <name evidence="9" type="primary">leuS</name>
    <name evidence="14" type="ORF">A3B23_00930</name>
</gene>
<dbReference type="InterPro" id="IPR002300">
    <property type="entry name" value="aa-tRNA-synth_Ia"/>
</dbReference>
<evidence type="ECO:0000256" key="5">
    <source>
        <dbReference type="ARBA" id="ARBA00022840"/>
    </source>
</evidence>
<dbReference type="Pfam" id="PF00133">
    <property type="entry name" value="tRNA-synt_1"/>
    <property type="match status" value="2"/>
</dbReference>
<evidence type="ECO:0000256" key="9">
    <source>
        <dbReference type="HAMAP-Rule" id="MF_00049"/>
    </source>
</evidence>
<dbReference type="SUPFAM" id="SSF50677">
    <property type="entry name" value="ValRS/IleRS/LeuRS editing domain"/>
    <property type="match status" value="1"/>
</dbReference>
<dbReference type="InterPro" id="IPR009008">
    <property type="entry name" value="Val/Leu/Ile-tRNA-synth_edit"/>
</dbReference>
<dbReference type="HAMAP" id="MF_00049_B">
    <property type="entry name" value="Leu_tRNA_synth_B"/>
    <property type="match status" value="1"/>
</dbReference>
<dbReference type="GO" id="GO:0006429">
    <property type="term" value="P:leucyl-tRNA aminoacylation"/>
    <property type="evidence" value="ECO:0007669"/>
    <property type="project" value="UniProtKB-UniRule"/>
</dbReference>
<evidence type="ECO:0000256" key="3">
    <source>
        <dbReference type="ARBA" id="ARBA00022598"/>
    </source>
</evidence>
<dbReference type="GO" id="GO:0005524">
    <property type="term" value="F:ATP binding"/>
    <property type="evidence" value="ECO:0007669"/>
    <property type="project" value="UniProtKB-UniRule"/>
</dbReference>
<dbReference type="FunFam" id="3.40.50.620:FF:000060">
    <property type="entry name" value="Leucine--tRNA ligase"/>
    <property type="match status" value="1"/>
</dbReference>
<dbReference type="InterPro" id="IPR013155">
    <property type="entry name" value="M/V/L/I-tRNA-synth_anticd-bd"/>
</dbReference>
<keyword evidence="3 9" id="KW-0436">Ligase</keyword>
<dbReference type="PROSITE" id="PS00178">
    <property type="entry name" value="AA_TRNA_LIGASE_I"/>
    <property type="match status" value="1"/>
</dbReference>
<dbReference type="InterPro" id="IPR002302">
    <property type="entry name" value="Leu-tRNA-ligase"/>
</dbReference>
<evidence type="ECO:0000313" key="15">
    <source>
        <dbReference type="Proteomes" id="UP000178744"/>
    </source>
</evidence>
<dbReference type="GO" id="GO:0005829">
    <property type="term" value="C:cytosol"/>
    <property type="evidence" value="ECO:0007669"/>
    <property type="project" value="TreeGrafter"/>
</dbReference>
<evidence type="ECO:0000313" key="14">
    <source>
        <dbReference type="EMBL" id="OGY59509.1"/>
    </source>
</evidence>
<feature type="domain" description="Aminoacyl-tRNA synthetase class Ia" evidence="11">
    <location>
        <begin position="599"/>
        <end position="672"/>
    </location>
</feature>
<dbReference type="InterPro" id="IPR025709">
    <property type="entry name" value="Leu_tRNA-synth_edit"/>
</dbReference>
<dbReference type="CDD" id="cd07958">
    <property type="entry name" value="Anticodon_Ia_Leu_BEm"/>
    <property type="match status" value="1"/>
</dbReference>
<keyword evidence="4 9" id="KW-0547">Nucleotide-binding</keyword>
<dbReference type="STRING" id="1797690.A3B23_00930"/>
<comment type="caution">
    <text evidence="14">The sequence shown here is derived from an EMBL/GenBank/DDBJ whole genome shotgun (WGS) entry which is preliminary data.</text>
</comment>
<dbReference type="PRINTS" id="PR00985">
    <property type="entry name" value="TRNASYNTHLEU"/>
</dbReference>
<feature type="domain" description="Leucyl-tRNA synthetase editing" evidence="13">
    <location>
        <begin position="221"/>
        <end position="421"/>
    </location>
</feature>
<evidence type="ECO:0000256" key="7">
    <source>
        <dbReference type="ARBA" id="ARBA00023146"/>
    </source>
</evidence>
<dbReference type="Gene3D" id="3.40.50.620">
    <property type="entry name" value="HUPs"/>
    <property type="match status" value="2"/>
</dbReference>
<evidence type="ECO:0000259" key="13">
    <source>
        <dbReference type="Pfam" id="PF13603"/>
    </source>
</evidence>
<keyword evidence="7 9" id="KW-0030">Aminoacyl-tRNA synthetase</keyword>
<name>A0A1G1Z4Z3_9BACT</name>
<dbReference type="PANTHER" id="PTHR43740">
    <property type="entry name" value="LEUCYL-TRNA SYNTHETASE"/>
    <property type="match status" value="1"/>
</dbReference>
<comment type="caution">
    <text evidence="9">Lacks conserved residue(s) required for the propagation of feature annotation.</text>
</comment>
<dbReference type="SUPFAM" id="SSF52374">
    <property type="entry name" value="Nucleotidylyl transferase"/>
    <property type="match status" value="1"/>
</dbReference>
<dbReference type="GO" id="GO:0002161">
    <property type="term" value="F:aminoacyl-tRNA deacylase activity"/>
    <property type="evidence" value="ECO:0007669"/>
    <property type="project" value="InterPro"/>
</dbReference>
<feature type="domain" description="Methionyl/Valyl/Leucyl/Isoleucyl-tRNA synthetase anticodon-binding" evidence="12">
    <location>
        <begin position="709"/>
        <end position="817"/>
    </location>
</feature>
<dbReference type="Gene3D" id="1.10.730.10">
    <property type="entry name" value="Isoleucyl-tRNA Synthetase, Domain 1"/>
    <property type="match status" value="1"/>
</dbReference>
<dbReference type="Pfam" id="PF08264">
    <property type="entry name" value="Anticodon_1"/>
    <property type="match status" value="1"/>
</dbReference>
<dbReference type="InterPro" id="IPR014729">
    <property type="entry name" value="Rossmann-like_a/b/a_fold"/>
</dbReference>
<organism evidence="14 15">
    <name type="scientific">Candidatus Colwellbacteria bacterium RIFCSPLOWO2_01_FULL_48_10</name>
    <dbReference type="NCBI Taxonomy" id="1797690"/>
    <lineage>
        <taxon>Bacteria</taxon>
        <taxon>Candidatus Colwelliibacteriota</taxon>
    </lineage>
</organism>
<dbReference type="AlphaFoldDB" id="A0A1G1Z4Z3"/>
<accession>A0A1G1Z4Z3</accession>
<keyword evidence="5 9" id="KW-0067">ATP-binding</keyword>
<feature type="short sequence motif" description="'KMSKS' region" evidence="9">
    <location>
        <begin position="633"/>
        <end position="637"/>
    </location>
</feature>
<dbReference type="EC" id="6.1.1.4" evidence="9"/>
<evidence type="ECO:0000256" key="8">
    <source>
        <dbReference type="ARBA" id="ARBA00047469"/>
    </source>
</evidence>